<organism evidence="1 2">
    <name type="scientific">Desulfoferula mesophila</name>
    <dbReference type="NCBI Taxonomy" id="3058419"/>
    <lineage>
        <taxon>Bacteria</taxon>
        <taxon>Pseudomonadati</taxon>
        <taxon>Thermodesulfobacteriota</taxon>
        <taxon>Desulfarculia</taxon>
        <taxon>Desulfarculales</taxon>
        <taxon>Desulfarculaceae</taxon>
        <taxon>Desulfoferula</taxon>
    </lineage>
</organism>
<sequence>MKVALTDIPAEGMELSFSDSAAGPKDLGPQVEAVQQAPSARLWLERDGDMVTARGAYNADLVLSCSRCLGPVPLRLEGELDWAFRPLVQEDREEIQLAEDELEVSFYEDGRVDLGQALRDEIGLALPMAPLCRPQCAGLCPVCGKPVKPGEACCRKDNVDPRWAKLSQLKK</sequence>
<dbReference type="KEGG" id="dmp:FAK_25710"/>
<gene>
    <name evidence="1" type="ORF">FAK_25710</name>
</gene>
<evidence type="ECO:0008006" key="3">
    <source>
        <dbReference type="Google" id="ProtNLM"/>
    </source>
</evidence>
<dbReference type="InterPro" id="IPR003772">
    <property type="entry name" value="YceD"/>
</dbReference>
<protein>
    <recommendedName>
        <fullName evidence="3">DUF177 domain-containing protein</fullName>
    </recommendedName>
</protein>
<dbReference type="RefSeq" id="WP_338599973.1">
    <property type="nucleotide sequence ID" value="NZ_AP028679.1"/>
</dbReference>
<keyword evidence="2" id="KW-1185">Reference proteome</keyword>
<reference evidence="2" key="1">
    <citation type="journal article" date="2023" name="Arch. Microbiol.">
        <title>Desulfoferula mesophilus gen. nov. sp. nov., a mesophilic sulfate-reducing bacterium isolated from a brackish lake sediment.</title>
        <authorList>
            <person name="Watanabe T."/>
            <person name="Yabe T."/>
            <person name="Tsuji J.M."/>
            <person name="Fukui M."/>
        </authorList>
    </citation>
    <scope>NUCLEOTIDE SEQUENCE [LARGE SCALE GENOMIC DNA]</scope>
    <source>
        <strain evidence="2">12FAK</strain>
    </source>
</reference>
<dbReference type="Pfam" id="PF02620">
    <property type="entry name" value="YceD"/>
    <property type="match status" value="1"/>
</dbReference>
<dbReference type="PANTHER" id="PTHR34374">
    <property type="entry name" value="LARGE RIBOSOMAL RNA SUBUNIT ACCUMULATION PROTEIN YCED HOMOLOG 1, CHLOROPLASTIC"/>
    <property type="match status" value="1"/>
</dbReference>
<name>A0AAU9EV88_9BACT</name>
<dbReference type="Proteomes" id="UP001366166">
    <property type="component" value="Chromosome"/>
</dbReference>
<evidence type="ECO:0000313" key="2">
    <source>
        <dbReference type="Proteomes" id="UP001366166"/>
    </source>
</evidence>
<accession>A0AAU9EV88</accession>
<proteinExistence type="predicted"/>
<dbReference type="PANTHER" id="PTHR34374:SF1">
    <property type="entry name" value="LARGE RIBOSOMAL RNA SUBUNIT ACCUMULATION PROTEIN YCED HOMOLOG 1, CHLOROPLASTIC"/>
    <property type="match status" value="1"/>
</dbReference>
<dbReference type="EMBL" id="AP028679">
    <property type="protein sequence ID" value="BEQ15505.1"/>
    <property type="molecule type" value="Genomic_DNA"/>
</dbReference>
<dbReference type="AlphaFoldDB" id="A0AAU9EV88"/>
<evidence type="ECO:0000313" key="1">
    <source>
        <dbReference type="EMBL" id="BEQ15505.1"/>
    </source>
</evidence>